<accession>A0A7K6GIH2</accession>
<dbReference type="InterPro" id="IPR003591">
    <property type="entry name" value="Leu-rich_rpt_typical-subtyp"/>
</dbReference>
<dbReference type="PROSITE" id="PS51450">
    <property type="entry name" value="LRR"/>
    <property type="match status" value="4"/>
</dbReference>
<evidence type="ECO:0000256" key="2">
    <source>
        <dbReference type="ARBA" id="ARBA00022737"/>
    </source>
</evidence>
<sequence>MNKGSVRKASGRKPLTSASQTSHPMSPVSSGATSPHLGQQTTPAAHKSMEQRPQQRDISAENVGSAWKFQKGENGVSPGVKYITEPVIKSLSKQQNLAFITSLNLSSPKDGDKKFKYIENLEKCSKLEVLNLSNNQIEKIEKLDKLLKLRELNLSGNKISKIEGIEHLQNLQKLNLAGNEIEHIPVWVGKKLRSLRSLSLKRNKVSSLHDIAKLKPLQDLTSLFLAENPVAILPHYYLYTIFHLRALENLDGQPVTNHDRQEALERFNLEEIEKLERELENAAKEMENLKLNQSKVLEQLQHQDELNKSLMEKALQQRQSFEDLQRDLGTKNELLKQKTVELTRACQKQYELEQELAFYKIDAKFEPLNYFPSEEVELDNVPGESPYIGKARYKRNMFIREGYITDKAQQLQVGKIQQEDVDSCKKPEHLQTLDQILQEKEEKINSAQRRLEELQSEIGDAEQQVLKVTGELQQLEDALAQKKISQASKEASEQQLSAKLQILQELRKETLELEKQIEKQKREIGKNQKELEDLQSSLGSVNPEDPRHAHMKAQKASKEQHLDIMNKHCQQLESRLDEMLSRIAKETEEIKDLEQQLTDGQIATNEALKRDLESIITGLQEYLQSMKYQAKQANEECKKLQKEKESLLGRLADLEEEKNNLEVVAMDAENMRKEIAMLENALQEQREINESLRDAQEKVSTYEAELEAQLRERDAEAKLQKEEFERLKQLSQMELSALQDELEKERQLLENAQTKAQLAEEKEQQNYKLLLQFKQLQGDNNFLKQQLKDLQNQLNHAVGNLIHPEDVMACINEFRQKFQTGDGEIKCPDSADVLGKSLASLQKEFNDILADARREKEKAWAGQSQLQEAMVSQQEKLEELQEKYRQACIKQQKQDNFTENRQNKNKVHQLQNEIQHLHGKIKSMEEIQGLADQQLQEVDEEKEAILAQLENLEKKKKIEDARAQMQMASLGKELKQLQRAVVTSDKLATTELSLAANQLRALQDTVLTINQERAEETEEAQGFCDEAARASQALARAEAEIELLQQLLKEKEEQVLHEMEKAGEKAVASNTQKFEINKLNEAMEQQKAEIDRLKWLLDHFGTGNKDEMEALQDETAAPRNVLSQQNEHTTSTEPLKRRGYWYYVPSSQASTPASNSTKDSGVCLRCCGTSPATRGGDQDRPCEREDLPSQGYWVYSPVRNRLYKSNSGKGKAVSERAKEDDAGKAGSPVPAASPFAPPPGTVIYTALPDGAPTPQGMGIYAPPAAATTSPVAPGSIFHGPPPVGSQTLYGPLPANLTVPLIPLGVLHCNVPEHRDLDSEISRLEDTVCYLKSQKYKEKCSEAAEHKYKKEVERLHENIEELEHEREELEREVAELRRAAPKRSTRRDFIDGYTDSLLAELQLERSLQQQEDVAEEIECAEKTLLKRRAELREADRLLTEAQVELESTRGKTKDTLEKYNRAKHRLSCTEMEAEELEQRAQETATKLVKTAQQLRLLQTDTRSLEQHKREQEGILKEINKMVAARDSELQSLNQKIEMLTDSLQKLQGDIQLAEGNEAQHLEIIREAENLVQGRKTELETLKDQISAQQQELLFLEQQINQRTEELRGLEDCLSQKKGHLQEALRDGETEAHEKLCQIREIKVLLGELSVEKKDLDVQMNEKKAQLLVLKKDIRKEEENLQGILGQVTKHKMELKHVLEMLELEKNELEGLKLQHDQKVNELEKTQVAVVEEKLKLENIQKLFQCQQGEVDWQEQLLQKNHEENELLGSEMRTLQSNIETLTKEKEKLEEDSRNLEKKLSQAKRDLTAAEDSSRTALSNKEKLELNAKNLQREVELLKKQKKSLNAEIVAVQEDLQGKKEELETLKGELNGSRQQLQLMEQDLENSSKQQEELLRKQAALKEEIRECVRKRKECQERHKRRENQLQQLRKKIKEKETELAQQEVVLRRLKQNSEHEEKRLEECTAKVKDQNILLEKELTDQHKKLEQAIAKVRLAEESLGKLEEKESQCAALEETIRKSKHQLSEKEIQLLQKDREIECLQNELQVSKSELKQLQGQIVSERREAEKQILALREKQKMQRMELESKLQEHKHGDANLQSDRAMAEHGNCPQTKQLMEDLGQTQRDPQSQVQLAQDMEERQREMESAATLLNLEVENEIKMGFNSPSSSSLDPLEDSEAFPEGSLHFEWDNSFTAADRQLLSLEDKFNISRVLLLDEQWRGEALQEKLQQHEDRLKARLRRCLAKQAEVLIRGKQQTAGSLHSLQRRLQLLDDLVSSSASDSPYLPSSPSLASLHSSLNVTKAQV</sequence>
<keyword evidence="1" id="KW-0433">Leucine-rich repeat</keyword>
<feature type="coiled-coil region" evidence="3">
    <location>
        <begin position="1344"/>
        <end position="1492"/>
    </location>
</feature>
<evidence type="ECO:0000313" key="6">
    <source>
        <dbReference type="Proteomes" id="UP000564407"/>
    </source>
</evidence>
<reference evidence="5 6" key="1">
    <citation type="submission" date="2019-09" db="EMBL/GenBank/DDBJ databases">
        <title>Bird 10,000 Genomes (B10K) Project - Family phase.</title>
        <authorList>
            <person name="Zhang G."/>
        </authorList>
    </citation>
    <scope>NUCLEOTIDE SEQUENCE [LARGE SCALE GENOMIC DNA]</scope>
    <source>
        <strain evidence="5">B10K-DU-029-44</strain>
        <tissue evidence="5">Heart</tissue>
    </source>
</reference>
<feature type="coiled-coil region" evidence="3">
    <location>
        <begin position="1528"/>
        <end position="1604"/>
    </location>
</feature>
<feature type="coiled-coil region" evidence="3">
    <location>
        <begin position="430"/>
        <end position="537"/>
    </location>
</feature>
<feature type="compositionally biased region" description="Basic residues" evidence="4">
    <location>
        <begin position="1"/>
        <end position="11"/>
    </location>
</feature>
<keyword evidence="6" id="KW-1185">Reference proteome</keyword>
<dbReference type="Proteomes" id="UP000564407">
    <property type="component" value="Unassembled WGS sequence"/>
</dbReference>
<dbReference type="SUPFAM" id="SSF52075">
    <property type="entry name" value="Outer arm dynein light chain 1"/>
    <property type="match status" value="1"/>
</dbReference>
<dbReference type="PANTHER" id="PTHR45973:SF36">
    <property type="entry name" value="CENTRIOLIN"/>
    <property type="match status" value="1"/>
</dbReference>
<evidence type="ECO:0000256" key="1">
    <source>
        <dbReference type="ARBA" id="ARBA00022614"/>
    </source>
</evidence>
<feature type="compositionally biased region" description="Basic and acidic residues" evidence="4">
    <location>
        <begin position="1212"/>
        <end position="1223"/>
    </location>
</feature>
<feature type="coiled-coil region" evidence="3">
    <location>
        <begin position="562"/>
        <end position="800"/>
    </location>
</feature>
<evidence type="ECO:0000256" key="3">
    <source>
        <dbReference type="SAM" id="Coils"/>
    </source>
</evidence>
<name>A0A7K6GIH2_9PASS</name>
<dbReference type="Pfam" id="PF14580">
    <property type="entry name" value="LRR_9"/>
    <property type="match status" value="1"/>
</dbReference>
<dbReference type="InterPro" id="IPR001611">
    <property type="entry name" value="Leu-rich_rpt"/>
</dbReference>
<feature type="compositionally biased region" description="Basic and acidic residues" evidence="4">
    <location>
        <begin position="47"/>
        <end position="59"/>
    </location>
</feature>
<feature type="region of interest" description="Disordered" evidence="4">
    <location>
        <begin position="1204"/>
        <end position="1234"/>
    </location>
</feature>
<feature type="region of interest" description="Disordered" evidence="4">
    <location>
        <begin position="1784"/>
        <end position="1819"/>
    </location>
</feature>
<keyword evidence="3" id="KW-0175">Coiled coil</keyword>
<feature type="compositionally biased region" description="Polar residues" evidence="4">
    <location>
        <begin position="16"/>
        <end position="43"/>
    </location>
</feature>
<dbReference type="SUPFAM" id="SSF57997">
    <property type="entry name" value="Tropomyosin"/>
    <property type="match status" value="1"/>
</dbReference>
<evidence type="ECO:0000256" key="4">
    <source>
        <dbReference type="SAM" id="MobiDB-lite"/>
    </source>
</evidence>
<feature type="non-terminal residue" evidence="5">
    <location>
        <position position="1"/>
    </location>
</feature>
<feature type="coiled-coil region" evidence="3">
    <location>
        <begin position="1644"/>
        <end position="1724"/>
    </location>
</feature>
<organism evidence="5 6">
    <name type="scientific">Malurus elegans</name>
    <name type="common">Red-winged fairywren</name>
    <dbReference type="NCBI Taxonomy" id="720584"/>
    <lineage>
        <taxon>Eukaryota</taxon>
        <taxon>Metazoa</taxon>
        <taxon>Chordata</taxon>
        <taxon>Craniata</taxon>
        <taxon>Vertebrata</taxon>
        <taxon>Euteleostomi</taxon>
        <taxon>Archelosauria</taxon>
        <taxon>Archosauria</taxon>
        <taxon>Dinosauria</taxon>
        <taxon>Saurischia</taxon>
        <taxon>Theropoda</taxon>
        <taxon>Coelurosauria</taxon>
        <taxon>Aves</taxon>
        <taxon>Neognathae</taxon>
        <taxon>Neoaves</taxon>
        <taxon>Telluraves</taxon>
        <taxon>Australaves</taxon>
        <taxon>Passeriformes</taxon>
        <taxon>Meliphagoidea</taxon>
        <taxon>Maluridae</taxon>
        <taxon>Malurus</taxon>
    </lineage>
</organism>
<feature type="coiled-coil region" evidence="3">
    <location>
        <begin position="265"/>
        <end position="327"/>
    </location>
</feature>
<dbReference type="SMART" id="SM00369">
    <property type="entry name" value="LRR_TYP"/>
    <property type="match status" value="5"/>
</dbReference>
<dbReference type="InterPro" id="IPR032675">
    <property type="entry name" value="LRR_dom_sf"/>
</dbReference>
<keyword evidence="2" id="KW-0677">Repeat</keyword>
<dbReference type="Gene3D" id="3.80.10.10">
    <property type="entry name" value="Ribonuclease Inhibitor"/>
    <property type="match status" value="2"/>
</dbReference>
<dbReference type="InterPro" id="IPR050576">
    <property type="entry name" value="Cilia_flagella_integrity"/>
</dbReference>
<evidence type="ECO:0000313" key="5">
    <source>
        <dbReference type="EMBL" id="NWV63042.1"/>
    </source>
</evidence>
<feature type="coiled-coil region" evidence="3">
    <location>
        <begin position="838"/>
        <end position="1096"/>
    </location>
</feature>
<feature type="compositionally biased region" description="Low complexity" evidence="4">
    <location>
        <begin position="1225"/>
        <end position="1234"/>
    </location>
</feature>
<dbReference type="PANTHER" id="PTHR45973">
    <property type="entry name" value="PROTEIN PHOSPHATASE 1 REGULATORY SUBUNIT SDS22-RELATED"/>
    <property type="match status" value="1"/>
</dbReference>
<feature type="non-terminal residue" evidence="5">
    <location>
        <position position="2303"/>
    </location>
</feature>
<proteinExistence type="predicted"/>
<dbReference type="FunFam" id="3.80.10.10:FF:000314">
    <property type="entry name" value="centriolin isoform X4"/>
    <property type="match status" value="1"/>
</dbReference>
<comment type="caution">
    <text evidence="5">The sequence shown here is derived from an EMBL/GenBank/DDBJ whole genome shotgun (WGS) entry which is preliminary data.</text>
</comment>
<dbReference type="EMBL" id="VZRP01007699">
    <property type="protein sequence ID" value="NWV63042.1"/>
    <property type="molecule type" value="Genomic_DNA"/>
</dbReference>
<protein>
    <submittedName>
        <fullName evidence="5">CNTRL protein</fullName>
    </submittedName>
</protein>
<gene>
    <name evidence="5" type="primary">Cntrl</name>
    <name evidence="5" type="ORF">MALELE_R02277</name>
</gene>
<dbReference type="SMART" id="SM00365">
    <property type="entry name" value="LRR_SD22"/>
    <property type="match status" value="4"/>
</dbReference>
<feature type="region of interest" description="Disordered" evidence="4">
    <location>
        <begin position="1"/>
        <end position="60"/>
    </location>
</feature>